<keyword evidence="3" id="KW-1185">Reference proteome</keyword>
<feature type="region of interest" description="Disordered" evidence="1">
    <location>
        <begin position="34"/>
        <end position="79"/>
    </location>
</feature>
<gene>
    <name evidence="2" type="ORF">Pcinc_030204</name>
</gene>
<proteinExistence type="predicted"/>
<organism evidence="2 3">
    <name type="scientific">Petrolisthes cinctipes</name>
    <name type="common">Flat porcelain crab</name>
    <dbReference type="NCBI Taxonomy" id="88211"/>
    <lineage>
        <taxon>Eukaryota</taxon>
        <taxon>Metazoa</taxon>
        <taxon>Ecdysozoa</taxon>
        <taxon>Arthropoda</taxon>
        <taxon>Crustacea</taxon>
        <taxon>Multicrustacea</taxon>
        <taxon>Malacostraca</taxon>
        <taxon>Eumalacostraca</taxon>
        <taxon>Eucarida</taxon>
        <taxon>Decapoda</taxon>
        <taxon>Pleocyemata</taxon>
        <taxon>Anomura</taxon>
        <taxon>Galatheoidea</taxon>
        <taxon>Porcellanidae</taxon>
        <taxon>Petrolisthes</taxon>
    </lineage>
</organism>
<evidence type="ECO:0000256" key="1">
    <source>
        <dbReference type="SAM" id="MobiDB-lite"/>
    </source>
</evidence>
<dbReference type="EMBL" id="JAWQEG010003874">
    <property type="protein sequence ID" value="KAK3864085.1"/>
    <property type="molecule type" value="Genomic_DNA"/>
</dbReference>
<dbReference type="Proteomes" id="UP001286313">
    <property type="component" value="Unassembled WGS sequence"/>
</dbReference>
<evidence type="ECO:0000313" key="3">
    <source>
        <dbReference type="Proteomes" id="UP001286313"/>
    </source>
</evidence>
<reference evidence="2" key="1">
    <citation type="submission" date="2023-10" db="EMBL/GenBank/DDBJ databases">
        <title>Genome assemblies of two species of porcelain crab, Petrolisthes cinctipes and Petrolisthes manimaculis (Anomura: Porcellanidae).</title>
        <authorList>
            <person name="Angst P."/>
        </authorList>
    </citation>
    <scope>NUCLEOTIDE SEQUENCE</scope>
    <source>
        <strain evidence="2">PB745_01</strain>
        <tissue evidence="2">Gill</tissue>
    </source>
</reference>
<evidence type="ECO:0000313" key="2">
    <source>
        <dbReference type="EMBL" id="KAK3864085.1"/>
    </source>
</evidence>
<protein>
    <submittedName>
        <fullName evidence="2">Uncharacterized protein</fullName>
    </submittedName>
</protein>
<accession>A0AAE1K6N2</accession>
<name>A0AAE1K6N2_PETCI</name>
<sequence>MDSCYVPNNPAYTDCWRPLSPTCGQAPILAPLRPLTAPSPPMHPPPAYPPPRSPLPPVTHTNDFTVAPRTPPPDASSTDVLYTATSMQTNPSSVSSSTAVFPPLFDLEPLPNFVTLSPHTPYK</sequence>
<dbReference type="AlphaFoldDB" id="A0AAE1K6N2"/>
<comment type="caution">
    <text evidence="2">The sequence shown here is derived from an EMBL/GenBank/DDBJ whole genome shotgun (WGS) entry which is preliminary data.</text>
</comment>
<feature type="compositionally biased region" description="Pro residues" evidence="1">
    <location>
        <begin position="37"/>
        <end position="57"/>
    </location>
</feature>